<dbReference type="InterPro" id="IPR017853">
    <property type="entry name" value="GH"/>
</dbReference>
<dbReference type="SMART" id="SM00812">
    <property type="entry name" value="Alpha_L_fucos"/>
    <property type="match status" value="1"/>
</dbReference>
<keyword evidence="15" id="KW-1185">Reference proteome</keyword>
<evidence type="ECO:0000256" key="8">
    <source>
        <dbReference type="ARBA" id="ARBA00022801"/>
    </source>
</evidence>
<dbReference type="FunFam" id="2.60.40.1180:FF:000013">
    <property type="entry name" value="Alpha-L-fucosidase"/>
    <property type="match status" value="1"/>
</dbReference>
<dbReference type="GO" id="GO:0006004">
    <property type="term" value="P:fucose metabolic process"/>
    <property type="evidence" value="ECO:0007669"/>
    <property type="project" value="InterPro"/>
</dbReference>
<proteinExistence type="inferred from homology"/>
<dbReference type="InterPro" id="IPR057739">
    <property type="entry name" value="Glyco_hydro_29_N"/>
</dbReference>
<evidence type="ECO:0000256" key="3">
    <source>
        <dbReference type="ARBA" id="ARBA00004071"/>
    </source>
</evidence>
<dbReference type="InterPro" id="IPR031919">
    <property type="entry name" value="Fucosidase_C"/>
</dbReference>
<comment type="similarity">
    <text evidence="4 11">Belongs to the glycosyl hydrolase 29 family.</text>
</comment>
<dbReference type="Gene3D" id="3.20.20.80">
    <property type="entry name" value="Glycosidases"/>
    <property type="match status" value="1"/>
</dbReference>
<comment type="function">
    <text evidence="3">Alpha-L-fucosidase is responsible for hydrolyzing the alpha-1,6-linked fucose joined to the reducing-end N-acetylglucosamine of the carbohydrate moieties of glycoproteins.</text>
</comment>
<dbReference type="Pfam" id="PF01120">
    <property type="entry name" value="Alpha_L_fucos"/>
    <property type="match status" value="1"/>
</dbReference>
<feature type="chain" id="PRO_5042674811" description="alpha-L-fucosidase" evidence="11">
    <location>
        <begin position="26"/>
        <end position="469"/>
    </location>
</feature>
<organism evidence="14 15">
    <name type="scientific">Littorina saxatilis</name>
    <dbReference type="NCBI Taxonomy" id="31220"/>
    <lineage>
        <taxon>Eukaryota</taxon>
        <taxon>Metazoa</taxon>
        <taxon>Spiralia</taxon>
        <taxon>Lophotrochozoa</taxon>
        <taxon>Mollusca</taxon>
        <taxon>Gastropoda</taxon>
        <taxon>Caenogastropoda</taxon>
        <taxon>Littorinimorpha</taxon>
        <taxon>Littorinoidea</taxon>
        <taxon>Littorinidae</taxon>
        <taxon>Littorina</taxon>
    </lineage>
</organism>
<evidence type="ECO:0000259" key="12">
    <source>
        <dbReference type="Pfam" id="PF01120"/>
    </source>
</evidence>
<dbReference type="Proteomes" id="UP001374579">
    <property type="component" value="Unassembled WGS sequence"/>
</dbReference>
<feature type="signal peptide" evidence="11">
    <location>
        <begin position="1"/>
        <end position="25"/>
    </location>
</feature>
<evidence type="ECO:0000256" key="2">
    <source>
        <dbReference type="ARBA" id="ARBA00000419"/>
    </source>
</evidence>
<dbReference type="InterPro" id="IPR000933">
    <property type="entry name" value="Glyco_hydro_29"/>
</dbReference>
<evidence type="ECO:0000256" key="11">
    <source>
        <dbReference type="PIRNR" id="PIRNR001092"/>
    </source>
</evidence>
<comment type="catalytic activity">
    <reaction evidence="1">
        <text>a neolactoside IV(2)-alpha-Fuc-nLc4Cer(d18:1(4E)) + H2O = a neolactoside nLc4Cer(d18:1(4E)) + L-fucose</text>
        <dbReference type="Rhea" id="RHEA:48224"/>
        <dbReference type="ChEBI" id="CHEBI:2181"/>
        <dbReference type="ChEBI" id="CHEBI:15377"/>
        <dbReference type="ChEBI" id="CHEBI:17006"/>
        <dbReference type="ChEBI" id="CHEBI:28691"/>
    </reaction>
    <physiologicalReaction direction="left-to-right" evidence="1">
        <dbReference type="Rhea" id="RHEA:48225"/>
    </physiologicalReaction>
</comment>
<evidence type="ECO:0000256" key="6">
    <source>
        <dbReference type="ARBA" id="ARBA00012662"/>
    </source>
</evidence>
<keyword evidence="10 11" id="KW-0326">Glycosidase</keyword>
<evidence type="ECO:0000256" key="10">
    <source>
        <dbReference type="ARBA" id="ARBA00023295"/>
    </source>
</evidence>
<protein>
    <recommendedName>
        <fullName evidence="6">alpha-L-fucosidase</fullName>
        <ecNumber evidence="6">3.2.1.51</ecNumber>
    </recommendedName>
</protein>
<dbReference type="AlphaFoldDB" id="A0AAN9FYJ7"/>
<gene>
    <name evidence="14" type="ORF">V1264_024798</name>
</gene>
<dbReference type="GO" id="GO:0016139">
    <property type="term" value="P:glycoside catabolic process"/>
    <property type="evidence" value="ECO:0007669"/>
    <property type="project" value="TreeGrafter"/>
</dbReference>
<reference evidence="14 15" key="1">
    <citation type="submission" date="2024-02" db="EMBL/GenBank/DDBJ databases">
        <title>Chromosome-scale genome assembly of the rough periwinkle Littorina saxatilis.</title>
        <authorList>
            <person name="De Jode A."/>
            <person name="Faria R."/>
            <person name="Formenti G."/>
            <person name="Sims Y."/>
            <person name="Smith T.P."/>
            <person name="Tracey A."/>
            <person name="Wood J.M.D."/>
            <person name="Zagrodzka Z.B."/>
            <person name="Johannesson K."/>
            <person name="Butlin R.K."/>
            <person name="Leder E.H."/>
        </authorList>
    </citation>
    <scope>NUCLEOTIDE SEQUENCE [LARGE SCALE GENOMIC DNA]</scope>
    <source>
        <strain evidence="14">Snail1</strain>
        <tissue evidence="14">Muscle</tissue>
    </source>
</reference>
<dbReference type="Gene3D" id="2.60.40.1180">
    <property type="entry name" value="Golgi alpha-mannosidase II"/>
    <property type="match status" value="1"/>
</dbReference>
<dbReference type="PRINTS" id="PR00741">
    <property type="entry name" value="GLHYDRLASE29"/>
</dbReference>
<keyword evidence="8 11" id="KW-0378">Hydrolase</keyword>
<dbReference type="GO" id="GO:0005764">
    <property type="term" value="C:lysosome"/>
    <property type="evidence" value="ECO:0007669"/>
    <property type="project" value="TreeGrafter"/>
</dbReference>
<sequence length="469" mass="53110">MLSMSSAGSLVLLVLASTALVPCDCVTYQPNWASIDSRPLPAWFDEAKLGIFINWGVYSVPSFYSEWFWFYWQGHSTEANSPRPQVVEFMQKNYRPNFTYADFARDLTAEFFQPDVWASIFEASGAKYIVFDAKHHEGYTLWPSKHSFNWNSMDVGPNRDLVGEMAAAMRKNNKVKFGIYHSMFEWFNPLYLQDKANNYTTQDFVFGKTMPELYELVTKYQPEVIWSDGDWEAPDVYWNSTNFIAWLYNDSPVKDTVVTNDRWGKGVVCRHGGFLTCTDRYNPGVKQDRKFENAMTLDTNSWGFRRDATLDGYLTIEKLINTLVITVSCGGNLLVNVAPTKYGTIAPIYEERLRDLGQWLQVNGEAIYSSHPWTYQNDTLNPDVWYTMKNTSGSKDVYAIVLKWPASGTLTLGAPSPGSDTAVTLLGYSGSFAFTGTGTRGMSITVPAIDVATIPCLWAWTFKLTNVAN</sequence>
<name>A0AAN9FYJ7_9CAEN</name>
<dbReference type="PANTHER" id="PTHR10030">
    <property type="entry name" value="ALPHA-L-FUCOSIDASE"/>
    <property type="match status" value="1"/>
</dbReference>
<evidence type="ECO:0000259" key="13">
    <source>
        <dbReference type="Pfam" id="PF16757"/>
    </source>
</evidence>
<comment type="subunit">
    <text evidence="5">Homotetramer.</text>
</comment>
<dbReference type="InterPro" id="IPR016286">
    <property type="entry name" value="FUC_metazoa-typ"/>
</dbReference>
<keyword evidence="7 11" id="KW-0732">Signal</keyword>
<evidence type="ECO:0000313" key="15">
    <source>
        <dbReference type="Proteomes" id="UP001374579"/>
    </source>
</evidence>
<dbReference type="PIRSF" id="PIRSF001092">
    <property type="entry name" value="Alpha-L-fucosidase"/>
    <property type="match status" value="1"/>
</dbReference>
<evidence type="ECO:0000256" key="4">
    <source>
        <dbReference type="ARBA" id="ARBA00007951"/>
    </source>
</evidence>
<dbReference type="GO" id="GO:0004560">
    <property type="term" value="F:alpha-L-fucosidase activity"/>
    <property type="evidence" value="ECO:0007669"/>
    <property type="project" value="UniProtKB-EC"/>
</dbReference>
<accession>A0AAN9FYJ7</accession>
<feature type="domain" description="Alpha-L-fucosidase C-terminal" evidence="13">
    <location>
        <begin position="376"/>
        <end position="465"/>
    </location>
</feature>
<feature type="domain" description="Glycoside hydrolase family 29 N-terminal" evidence="12">
    <location>
        <begin position="27"/>
        <end position="365"/>
    </location>
</feature>
<dbReference type="InterPro" id="IPR013780">
    <property type="entry name" value="Glyco_hydro_b"/>
</dbReference>
<comment type="caution">
    <text evidence="14">The sequence shown here is derived from an EMBL/GenBank/DDBJ whole genome shotgun (WGS) entry which is preliminary data.</text>
</comment>
<dbReference type="EC" id="3.2.1.51" evidence="6"/>
<evidence type="ECO:0000256" key="9">
    <source>
        <dbReference type="ARBA" id="ARBA00023180"/>
    </source>
</evidence>
<keyword evidence="9" id="KW-0325">Glycoprotein</keyword>
<evidence type="ECO:0000256" key="7">
    <source>
        <dbReference type="ARBA" id="ARBA00022729"/>
    </source>
</evidence>
<dbReference type="EMBL" id="JBAMIC010003134">
    <property type="protein sequence ID" value="KAK7089059.1"/>
    <property type="molecule type" value="Genomic_DNA"/>
</dbReference>
<dbReference type="Pfam" id="PF16757">
    <property type="entry name" value="Fucosidase_C"/>
    <property type="match status" value="1"/>
</dbReference>
<dbReference type="PANTHER" id="PTHR10030:SF37">
    <property type="entry name" value="ALPHA-L-FUCOSIDASE-RELATED"/>
    <property type="match status" value="1"/>
</dbReference>
<evidence type="ECO:0000256" key="5">
    <source>
        <dbReference type="ARBA" id="ARBA00011881"/>
    </source>
</evidence>
<evidence type="ECO:0000313" key="14">
    <source>
        <dbReference type="EMBL" id="KAK7089059.1"/>
    </source>
</evidence>
<dbReference type="FunFam" id="3.20.20.80:FF:000027">
    <property type="entry name" value="Alpha-L-fucosidase"/>
    <property type="match status" value="1"/>
</dbReference>
<evidence type="ECO:0000256" key="1">
    <source>
        <dbReference type="ARBA" id="ARBA00000321"/>
    </source>
</evidence>
<dbReference type="SUPFAM" id="SSF51445">
    <property type="entry name" value="(Trans)glycosidases"/>
    <property type="match status" value="1"/>
</dbReference>
<comment type="catalytic activity">
    <reaction evidence="2">
        <text>a neolactoside IV(2)-alpha-Fuc-nLc4Cer(d18:0) + H2O = a neolactoside nLc4Cer(d18:0) + L-fucose</text>
        <dbReference type="Rhea" id="RHEA:49308"/>
        <dbReference type="ChEBI" id="CHEBI:2181"/>
        <dbReference type="ChEBI" id="CHEBI:15377"/>
        <dbReference type="ChEBI" id="CHEBI:91119"/>
        <dbReference type="ChEBI" id="CHEBI:91121"/>
    </reaction>
    <physiologicalReaction direction="left-to-right" evidence="2">
        <dbReference type="Rhea" id="RHEA:49309"/>
    </physiologicalReaction>
</comment>